<name>A0A6A6UQ73_9PEZI</name>
<dbReference type="OrthoDB" id="414243at2759"/>
<dbReference type="EMBL" id="MU004231">
    <property type="protein sequence ID" value="KAF2673537.1"/>
    <property type="molecule type" value="Genomic_DNA"/>
</dbReference>
<dbReference type="GO" id="GO:0008195">
    <property type="term" value="F:phosphatidate phosphatase activity"/>
    <property type="evidence" value="ECO:0007669"/>
    <property type="project" value="InterPro"/>
</dbReference>
<gene>
    <name evidence="2" type="ORF">BT63DRAFT_421676</name>
</gene>
<dbReference type="InterPro" id="IPR052935">
    <property type="entry name" value="Mg2+_PAP"/>
</dbReference>
<dbReference type="AlphaFoldDB" id="A0A6A6UQ73"/>
<organism evidence="2 3">
    <name type="scientific">Microthyrium microscopicum</name>
    <dbReference type="NCBI Taxonomy" id="703497"/>
    <lineage>
        <taxon>Eukaryota</taxon>
        <taxon>Fungi</taxon>
        <taxon>Dikarya</taxon>
        <taxon>Ascomycota</taxon>
        <taxon>Pezizomycotina</taxon>
        <taxon>Dothideomycetes</taxon>
        <taxon>Dothideomycetes incertae sedis</taxon>
        <taxon>Microthyriales</taxon>
        <taxon>Microthyriaceae</taxon>
        <taxon>Microthyrium</taxon>
    </lineage>
</organism>
<evidence type="ECO:0000259" key="1">
    <source>
        <dbReference type="Pfam" id="PF09949"/>
    </source>
</evidence>
<evidence type="ECO:0000313" key="2">
    <source>
        <dbReference type="EMBL" id="KAF2673537.1"/>
    </source>
</evidence>
<proteinExistence type="predicted"/>
<accession>A0A6A6UQ73</accession>
<reference evidence="2" key="1">
    <citation type="journal article" date="2020" name="Stud. Mycol.">
        <title>101 Dothideomycetes genomes: a test case for predicting lifestyles and emergence of pathogens.</title>
        <authorList>
            <person name="Haridas S."/>
            <person name="Albert R."/>
            <person name="Binder M."/>
            <person name="Bloem J."/>
            <person name="Labutti K."/>
            <person name="Salamov A."/>
            <person name="Andreopoulos B."/>
            <person name="Baker S."/>
            <person name="Barry K."/>
            <person name="Bills G."/>
            <person name="Bluhm B."/>
            <person name="Cannon C."/>
            <person name="Castanera R."/>
            <person name="Culley D."/>
            <person name="Daum C."/>
            <person name="Ezra D."/>
            <person name="Gonzalez J."/>
            <person name="Henrissat B."/>
            <person name="Kuo A."/>
            <person name="Liang C."/>
            <person name="Lipzen A."/>
            <person name="Lutzoni F."/>
            <person name="Magnuson J."/>
            <person name="Mondo S."/>
            <person name="Nolan M."/>
            <person name="Ohm R."/>
            <person name="Pangilinan J."/>
            <person name="Park H.-J."/>
            <person name="Ramirez L."/>
            <person name="Alfaro M."/>
            <person name="Sun H."/>
            <person name="Tritt A."/>
            <person name="Yoshinaga Y."/>
            <person name="Zwiers L.-H."/>
            <person name="Turgeon B."/>
            <person name="Goodwin S."/>
            <person name="Spatafora J."/>
            <person name="Crous P."/>
            <person name="Grigoriev I."/>
        </authorList>
    </citation>
    <scope>NUCLEOTIDE SEQUENCE</scope>
    <source>
        <strain evidence="2">CBS 115976</strain>
    </source>
</reference>
<dbReference type="PANTHER" id="PTHR28208">
    <property type="entry name" value="PHOSPHATIDATE PHOSPHATASE APP1"/>
    <property type="match status" value="1"/>
</dbReference>
<feature type="domain" description="Phosphatidate phosphatase APP1 catalytic" evidence="1">
    <location>
        <begin position="216"/>
        <end position="369"/>
    </location>
</feature>
<sequence length="426" mass="47747">MSNTSSAVLNPMGSYGKARQVMEETSLENSIRRAGSFPEVEAEMPILRSRRRGSIIDKISSLLGERNPWQKPINPREHTIWLFDNTAYRAPGATSSKNEWQAEVVAAYFVKESGEDSSEAVAKISELIGLAPDDASRKKVALRLQPFLDCVLPAHTAQLEIDNQTFKLGPSSSEGITTDIIKFNSKAKAGSAIAPQLVGMAPQVPMATYFAEPEGWAVISDVDDTIKKTMTSSALGVLQSTFVDDPEPIAGMPELYQHIQKSFKNPPFWYLTASPYNLYTFIREFKATFKFPPGQLILRDASWMSLAGLLASVTQGTQAYKVDRMKKIHSWFPKRKFICIGDSTQSDPEAYGEMYRANPEWVKAIFIRKVTGVDVPGSFDEDEKNLPARFEKAFKDVPAEIWYVFEDPKEVYGKLEELNNSSWKLW</sequence>
<dbReference type="Proteomes" id="UP000799302">
    <property type="component" value="Unassembled WGS sequence"/>
</dbReference>
<evidence type="ECO:0000313" key="3">
    <source>
        <dbReference type="Proteomes" id="UP000799302"/>
    </source>
</evidence>
<dbReference type="GO" id="GO:0030479">
    <property type="term" value="C:actin cortical patch"/>
    <property type="evidence" value="ECO:0007669"/>
    <property type="project" value="TreeGrafter"/>
</dbReference>
<keyword evidence="3" id="KW-1185">Reference proteome</keyword>
<dbReference type="InterPro" id="IPR019236">
    <property type="entry name" value="APP1_cat"/>
</dbReference>
<dbReference type="PANTHER" id="PTHR28208:SF1">
    <property type="entry name" value="FILAMENT ORGANIZATION PROTEIN APP1-LIKE, PUTATIVE (AFU_ORTHOLOGUE AFUA_1G06650)-RELATED"/>
    <property type="match status" value="1"/>
</dbReference>
<protein>
    <submittedName>
        <fullName evidence="2">Actin filament organization protein-like protein App1-like protein</fullName>
    </submittedName>
</protein>
<dbReference type="Pfam" id="PF09949">
    <property type="entry name" value="APP1_cat"/>
    <property type="match status" value="1"/>
</dbReference>